<evidence type="ECO:0000313" key="2">
    <source>
        <dbReference type="EMBL" id="KZM27681.1"/>
    </source>
</evidence>
<feature type="compositionally biased region" description="Basic residues" evidence="1">
    <location>
        <begin position="13"/>
        <end position="23"/>
    </location>
</feature>
<comment type="caution">
    <text evidence="2">The sequence shown here is derived from an EMBL/GenBank/DDBJ whole genome shotgun (WGS) entry which is preliminary data.</text>
</comment>
<keyword evidence="3" id="KW-1185">Reference proteome</keyword>
<evidence type="ECO:0000313" key="3">
    <source>
        <dbReference type="Proteomes" id="UP000076837"/>
    </source>
</evidence>
<dbReference type="EMBL" id="JYNV01000060">
    <property type="protein sequence ID" value="KZM27681.1"/>
    <property type="molecule type" value="Genomic_DNA"/>
</dbReference>
<gene>
    <name evidence="2" type="ORF">ST47_g1163</name>
</gene>
<accession>A0A163LCZ9</accession>
<feature type="compositionally biased region" description="Polar residues" evidence="1">
    <location>
        <begin position="66"/>
        <end position="89"/>
    </location>
</feature>
<organism evidence="2 3">
    <name type="scientific">Didymella rabiei</name>
    <name type="common">Chickpea ascochyta blight fungus</name>
    <name type="synonym">Mycosphaerella rabiei</name>
    <dbReference type="NCBI Taxonomy" id="5454"/>
    <lineage>
        <taxon>Eukaryota</taxon>
        <taxon>Fungi</taxon>
        <taxon>Dikarya</taxon>
        <taxon>Ascomycota</taxon>
        <taxon>Pezizomycotina</taxon>
        <taxon>Dothideomycetes</taxon>
        <taxon>Pleosporomycetidae</taxon>
        <taxon>Pleosporales</taxon>
        <taxon>Pleosporineae</taxon>
        <taxon>Didymellaceae</taxon>
        <taxon>Ascochyta</taxon>
    </lineage>
</organism>
<sequence>MLERTIPAIEPSRHRRKRPQRRTQRGDLLPVPNLQHRVRRQPGPHTAARNHLIIRPHRQLVHHSHSNGFQAQNLRTRLDSSSTQLGSSQPPQPSA</sequence>
<dbReference type="AlphaFoldDB" id="A0A163LCZ9"/>
<protein>
    <submittedName>
        <fullName evidence="2">Uncharacterized protein</fullName>
    </submittedName>
</protein>
<reference evidence="2 3" key="1">
    <citation type="journal article" date="2016" name="Sci. Rep.">
        <title>Draft genome sequencing and secretome analysis of fungal phytopathogen Ascochyta rabiei provides insight into the necrotrophic effector repertoire.</title>
        <authorList>
            <person name="Verma S."/>
            <person name="Gazara R.K."/>
            <person name="Nizam S."/>
            <person name="Parween S."/>
            <person name="Chattopadhyay D."/>
            <person name="Verma P.K."/>
        </authorList>
    </citation>
    <scope>NUCLEOTIDE SEQUENCE [LARGE SCALE GENOMIC DNA]</scope>
    <source>
        <strain evidence="2 3">ArDII</strain>
    </source>
</reference>
<feature type="region of interest" description="Disordered" evidence="1">
    <location>
        <begin position="1"/>
        <end position="47"/>
    </location>
</feature>
<feature type="region of interest" description="Disordered" evidence="1">
    <location>
        <begin position="61"/>
        <end position="95"/>
    </location>
</feature>
<name>A0A163LCZ9_DIDRA</name>
<dbReference type="Proteomes" id="UP000076837">
    <property type="component" value="Unassembled WGS sequence"/>
</dbReference>
<evidence type="ECO:0000256" key="1">
    <source>
        <dbReference type="SAM" id="MobiDB-lite"/>
    </source>
</evidence>
<proteinExistence type="predicted"/>